<dbReference type="SUPFAM" id="SSF140500">
    <property type="entry name" value="BAS1536-like"/>
    <property type="match status" value="1"/>
</dbReference>
<dbReference type="InterPro" id="IPR037208">
    <property type="entry name" value="Spo0E-like_sf"/>
</dbReference>
<protein>
    <submittedName>
        <fullName evidence="2">Aspartyl-phosphate phosphatase Spo0E family protein</fullName>
    </submittedName>
</protein>
<dbReference type="InterPro" id="IPR018540">
    <property type="entry name" value="Spo0E-like"/>
</dbReference>
<dbReference type="Proteomes" id="UP001652445">
    <property type="component" value="Unassembled WGS sequence"/>
</dbReference>
<evidence type="ECO:0000256" key="1">
    <source>
        <dbReference type="SAM" id="Coils"/>
    </source>
</evidence>
<organism evidence="2 3">
    <name type="scientific">Paenibacillus baimaensis</name>
    <dbReference type="NCBI Taxonomy" id="2982185"/>
    <lineage>
        <taxon>Bacteria</taxon>
        <taxon>Bacillati</taxon>
        <taxon>Bacillota</taxon>
        <taxon>Bacilli</taxon>
        <taxon>Bacillales</taxon>
        <taxon>Paenibacillaceae</taxon>
        <taxon>Paenibacillus</taxon>
    </lineage>
</organism>
<evidence type="ECO:0000313" key="3">
    <source>
        <dbReference type="Proteomes" id="UP001652445"/>
    </source>
</evidence>
<dbReference type="EMBL" id="JAOQIO010000001">
    <property type="protein sequence ID" value="MCU6790571.1"/>
    <property type="molecule type" value="Genomic_DNA"/>
</dbReference>
<proteinExistence type="predicted"/>
<sequence length="57" mass="6759">MTTKLDQLIERIEELRQELNRLSRNKDLADPELLTASRMMDAVLNEYNRLLIDKAKE</sequence>
<evidence type="ECO:0000313" key="2">
    <source>
        <dbReference type="EMBL" id="MCU6790571.1"/>
    </source>
</evidence>
<dbReference type="RefSeq" id="WP_076236604.1">
    <property type="nucleotide sequence ID" value="NZ_JAOQIO010000001.1"/>
</dbReference>
<reference evidence="2 3" key="1">
    <citation type="submission" date="2022-09" db="EMBL/GenBank/DDBJ databases">
        <authorList>
            <person name="Han X.L."/>
            <person name="Wang Q."/>
            <person name="Lu T."/>
        </authorList>
    </citation>
    <scope>NUCLEOTIDE SEQUENCE [LARGE SCALE GENOMIC DNA]</scope>
    <source>
        <strain evidence="2 3">WQ 127069</strain>
    </source>
</reference>
<name>A0ABT2U9A4_9BACL</name>
<dbReference type="Gene3D" id="4.10.280.10">
    <property type="entry name" value="Helix-loop-helix DNA-binding domain"/>
    <property type="match status" value="1"/>
</dbReference>
<feature type="coiled-coil region" evidence="1">
    <location>
        <begin position="2"/>
        <end position="32"/>
    </location>
</feature>
<dbReference type="Pfam" id="PF09388">
    <property type="entry name" value="SpoOE-like"/>
    <property type="match status" value="1"/>
</dbReference>
<accession>A0ABT2U9A4</accession>
<keyword evidence="3" id="KW-1185">Reference proteome</keyword>
<gene>
    <name evidence="2" type="ORF">OB236_00385</name>
</gene>
<comment type="caution">
    <text evidence="2">The sequence shown here is derived from an EMBL/GenBank/DDBJ whole genome shotgun (WGS) entry which is preliminary data.</text>
</comment>
<dbReference type="InterPro" id="IPR036638">
    <property type="entry name" value="HLH_DNA-bd_sf"/>
</dbReference>
<keyword evidence="1" id="KW-0175">Coiled coil</keyword>